<dbReference type="PANTHER" id="PTHR22600">
    <property type="entry name" value="BETA-HEXOSAMINIDASE"/>
    <property type="match status" value="1"/>
</dbReference>
<dbReference type="Proteomes" id="UP000649573">
    <property type="component" value="Unassembled WGS sequence"/>
</dbReference>
<accession>A0ABQ2U9B0</accession>
<dbReference type="PRINTS" id="PR00738">
    <property type="entry name" value="GLHYDRLASE20"/>
</dbReference>
<dbReference type="Gene3D" id="3.30.379.10">
    <property type="entry name" value="Chitobiase/beta-hexosaminidase domain 2-like"/>
    <property type="match status" value="1"/>
</dbReference>
<organism evidence="6 7">
    <name type="scientific">Lentzea flava</name>
    <dbReference type="NCBI Taxonomy" id="103732"/>
    <lineage>
        <taxon>Bacteria</taxon>
        <taxon>Bacillati</taxon>
        <taxon>Actinomycetota</taxon>
        <taxon>Actinomycetes</taxon>
        <taxon>Pseudonocardiales</taxon>
        <taxon>Pseudonocardiaceae</taxon>
        <taxon>Lentzea</taxon>
    </lineage>
</organism>
<comment type="caution">
    <text evidence="6">The sequence shown here is derived from an EMBL/GenBank/DDBJ whole genome shotgun (WGS) entry which is preliminary data.</text>
</comment>
<reference evidence="7" key="1">
    <citation type="journal article" date="2019" name="Int. J. Syst. Evol. Microbiol.">
        <title>The Global Catalogue of Microorganisms (GCM) 10K type strain sequencing project: providing services to taxonomists for standard genome sequencing and annotation.</title>
        <authorList>
            <consortium name="The Broad Institute Genomics Platform"/>
            <consortium name="The Broad Institute Genome Sequencing Center for Infectious Disease"/>
            <person name="Wu L."/>
            <person name="Ma J."/>
        </authorList>
    </citation>
    <scope>NUCLEOTIDE SEQUENCE [LARGE SCALE GENOMIC DNA]</scope>
    <source>
        <strain evidence="7">JCM 3296</strain>
    </source>
</reference>
<dbReference type="SUPFAM" id="SSF55545">
    <property type="entry name" value="beta-N-acetylhexosaminidase-like domain"/>
    <property type="match status" value="1"/>
</dbReference>
<dbReference type="EMBL" id="BMRE01000001">
    <property type="protein sequence ID" value="GGU13349.1"/>
    <property type="molecule type" value="Genomic_DNA"/>
</dbReference>
<dbReference type="PANTHER" id="PTHR22600:SF57">
    <property type="entry name" value="BETA-N-ACETYLHEXOSAMINIDASE"/>
    <property type="match status" value="1"/>
</dbReference>
<gene>
    <name evidence="6" type="ORF">GCM10010178_00670</name>
</gene>
<sequence length="266" mass="28869">MIVPMPASAPRRTGAFPLTEDVAVRVTGQARTAAALLREHIFRQTGYLLAESPDGMLMVTHDPAMRGLGPEGYALLVSNHAVMLRAGTQAGLRHGVQSFRQLMTRDGTVRAADVQDSPAFAWRGVTSALLPPAEMRKAIDRMAAYKLNVLHVFPEGDPDHIREVVEYGLDHGITVVPEISPATIDLLELFPSRWVHIGRAKLTGKLAGLLERHNRLPVRWHDGSDRVDVLGPHGRLAEDDDGLRAVATAGWVGGHFTASAVAPAWT</sequence>
<evidence type="ECO:0000259" key="5">
    <source>
        <dbReference type="Pfam" id="PF02838"/>
    </source>
</evidence>
<name>A0ABQ2U9B0_9PSEU</name>
<proteinExistence type="predicted"/>
<keyword evidence="4" id="KW-0326">Glycosidase</keyword>
<evidence type="ECO:0000256" key="3">
    <source>
        <dbReference type="ARBA" id="ARBA00022801"/>
    </source>
</evidence>
<feature type="domain" description="Beta-hexosaminidase bacterial type N-terminal" evidence="5">
    <location>
        <begin position="2"/>
        <end position="116"/>
    </location>
</feature>
<dbReference type="Gene3D" id="3.20.20.80">
    <property type="entry name" value="Glycosidases"/>
    <property type="match status" value="1"/>
</dbReference>
<evidence type="ECO:0000256" key="2">
    <source>
        <dbReference type="ARBA" id="ARBA00012663"/>
    </source>
</evidence>
<dbReference type="InterPro" id="IPR025705">
    <property type="entry name" value="Beta_hexosaminidase_sua/sub"/>
</dbReference>
<keyword evidence="3" id="KW-0378">Hydrolase</keyword>
<comment type="catalytic activity">
    <reaction evidence="1">
        <text>Hydrolysis of terminal non-reducing N-acetyl-D-hexosamine residues in N-acetyl-beta-D-hexosaminides.</text>
        <dbReference type="EC" id="3.2.1.52"/>
    </reaction>
</comment>
<dbReference type="Pfam" id="PF02838">
    <property type="entry name" value="Glyco_hydro_20b"/>
    <property type="match status" value="1"/>
</dbReference>
<dbReference type="InterPro" id="IPR029018">
    <property type="entry name" value="Hex-like_dom2"/>
</dbReference>
<dbReference type="SUPFAM" id="SSF51445">
    <property type="entry name" value="(Trans)glycosidases"/>
    <property type="match status" value="1"/>
</dbReference>
<evidence type="ECO:0000256" key="1">
    <source>
        <dbReference type="ARBA" id="ARBA00001231"/>
    </source>
</evidence>
<protein>
    <recommendedName>
        <fullName evidence="2">beta-N-acetylhexosaminidase</fullName>
        <ecNumber evidence="2">3.2.1.52</ecNumber>
    </recommendedName>
</protein>
<evidence type="ECO:0000313" key="6">
    <source>
        <dbReference type="EMBL" id="GGU13349.1"/>
    </source>
</evidence>
<evidence type="ECO:0000256" key="4">
    <source>
        <dbReference type="ARBA" id="ARBA00023295"/>
    </source>
</evidence>
<dbReference type="InterPro" id="IPR015882">
    <property type="entry name" value="HEX_bac_N"/>
</dbReference>
<dbReference type="EC" id="3.2.1.52" evidence="2"/>
<evidence type="ECO:0000313" key="7">
    <source>
        <dbReference type="Proteomes" id="UP000649573"/>
    </source>
</evidence>
<keyword evidence="7" id="KW-1185">Reference proteome</keyword>
<dbReference type="RefSeq" id="WP_189251480.1">
    <property type="nucleotide sequence ID" value="NZ_BMRE01000001.1"/>
</dbReference>
<dbReference type="InterPro" id="IPR017853">
    <property type="entry name" value="GH"/>
</dbReference>